<keyword evidence="2" id="KW-0456">Lyase</keyword>
<protein>
    <submittedName>
        <fullName evidence="2">Glyoxalase/bleomycin resistance protein/dioxygenase domain protein</fullName>
        <ecNumber evidence="2">4.4.1.5</ecNumber>
    </submittedName>
</protein>
<organism evidence="2">
    <name type="scientific">mine drainage metagenome</name>
    <dbReference type="NCBI Taxonomy" id="410659"/>
    <lineage>
        <taxon>unclassified sequences</taxon>
        <taxon>metagenomes</taxon>
        <taxon>ecological metagenomes</taxon>
    </lineage>
</organism>
<dbReference type="Pfam" id="PF00903">
    <property type="entry name" value="Glyoxalase"/>
    <property type="match status" value="1"/>
</dbReference>
<name>T0Y4M8_9ZZZZ</name>
<gene>
    <name evidence="2" type="ORF">B1B_19411</name>
</gene>
<feature type="domain" description="VOC" evidence="1">
    <location>
        <begin position="11"/>
        <end position="127"/>
    </location>
</feature>
<dbReference type="PANTHER" id="PTHR36503:SF3">
    <property type="entry name" value="BLR0126 PROTEIN"/>
    <property type="match status" value="1"/>
</dbReference>
<sequence>MSARNAKPSLWMSSVAVMVSDRERSKAWYRDHLGLSVLADQDHWVTVGGRGQGGAIHLCLVSEAGEGASLEPGNTGILLRVKGNFDRACRALETAGVTFSTPPTKADWGTYAVVSDPDGNEIALMPARP</sequence>
<comment type="caution">
    <text evidence="2">The sequence shown here is derived from an EMBL/GenBank/DDBJ whole genome shotgun (WGS) entry which is preliminary data.</text>
</comment>
<dbReference type="AlphaFoldDB" id="T0Y4M8"/>
<keyword evidence="2" id="KW-0223">Dioxygenase</keyword>
<proteinExistence type="predicted"/>
<keyword evidence="2" id="KW-0560">Oxidoreductase</keyword>
<dbReference type="EC" id="4.4.1.5" evidence="2"/>
<evidence type="ECO:0000259" key="1">
    <source>
        <dbReference type="PROSITE" id="PS51819"/>
    </source>
</evidence>
<reference evidence="2" key="2">
    <citation type="journal article" date="2014" name="ISME J.">
        <title>Microbial stratification in low pH oxic and suboxic macroscopic growths along an acid mine drainage.</title>
        <authorList>
            <person name="Mendez-Garcia C."/>
            <person name="Mesa V."/>
            <person name="Sprenger R.R."/>
            <person name="Richter M."/>
            <person name="Diez M.S."/>
            <person name="Solano J."/>
            <person name="Bargiela R."/>
            <person name="Golyshina O.V."/>
            <person name="Manteca A."/>
            <person name="Ramos J.L."/>
            <person name="Gallego J.R."/>
            <person name="Llorente I."/>
            <person name="Martins Dos Santos V.A."/>
            <person name="Jensen O.N."/>
            <person name="Pelaez A.I."/>
            <person name="Sanchez J."/>
            <person name="Ferrer M."/>
        </authorList>
    </citation>
    <scope>NUCLEOTIDE SEQUENCE</scope>
</reference>
<accession>T0Y4M8</accession>
<dbReference type="InterPro" id="IPR037523">
    <property type="entry name" value="VOC_core"/>
</dbReference>
<dbReference type="GO" id="GO:0051213">
    <property type="term" value="F:dioxygenase activity"/>
    <property type="evidence" value="ECO:0007669"/>
    <property type="project" value="UniProtKB-KW"/>
</dbReference>
<dbReference type="PANTHER" id="PTHR36503">
    <property type="entry name" value="BLR2520 PROTEIN"/>
    <property type="match status" value="1"/>
</dbReference>
<evidence type="ECO:0000313" key="2">
    <source>
        <dbReference type="EMBL" id="EQD26887.1"/>
    </source>
</evidence>
<dbReference type="SUPFAM" id="SSF54593">
    <property type="entry name" value="Glyoxalase/Bleomycin resistance protein/Dihydroxybiphenyl dioxygenase"/>
    <property type="match status" value="1"/>
</dbReference>
<reference evidence="2" key="1">
    <citation type="submission" date="2013-08" db="EMBL/GenBank/DDBJ databases">
        <authorList>
            <person name="Mendez C."/>
            <person name="Richter M."/>
            <person name="Ferrer M."/>
            <person name="Sanchez J."/>
        </authorList>
    </citation>
    <scope>NUCLEOTIDE SEQUENCE</scope>
</reference>
<dbReference type="InterPro" id="IPR004360">
    <property type="entry name" value="Glyas_Fos-R_dOase_dom"/>
</dbReference>
<dbReference type="Gene3D" id="3.10.180.10">
    <property type="entry name" value="2,3-Dihydroxybiphenyl 1,2-Dioxygenase, domain 1"/>
    <property type="match status" value="1"/>
</dbReference>
<dbReference type="PROSITE" id="PS51819">
    <property type="entry name" value="VOC"/>
    <property type="match status" value="1"/>
</dbReference>
<dbReference type="EMBL" id="AUZY01013036">
    <property type="protein sequence ID" value="EQD26887.1"/>
    <property type="molecule type" value="Genomic_DNA"/>
</dbReference>
<dbReference type="InterPro" id="IPR029068">
    <property type="entry name" value="Glyas_Bleomycin-R_OHBP_Dase"/>
</dbReference>
<dbReference type="GO" id="GO:0004462">
    <property type="term" value="F:lactoylglutathione lyase activity"/>
    <property type="evidence" value="ECO:0007669"/>
    <property type="project" value="UniProtKB-EC"/>
</dbReference>